<reference evidence="3 4" key="1">
    <citation type="submission" date="2019-04" db="EMBL/GenBank/DDBJ databases">
        <title>Genome sequencing of Streptococcus rubneri DSM 26920(T).</title>
        <authorList>
            <person name="Kook J.-K."/>
            <person name="Park S.-N."/>
            <person name="Lim Y.K."/>
        </authorList>
    </citation>
    <scope>NUCLEOTIDE SEQUENCE [LARGE SCALE GENOMIC DNA]</scope>
    <source>
        <strain evidence="3 4">DSM 26920</strain>
    </source>
</reference>
<keyword evidence="4" id="KW-1185">Reference proteome</keyword>
<dbReference type="PANTHER" id="PTHR38041:SF1">
    <property type="entry name" value="CHORISMATE MUTASE"/>
    <property type="match status" value="1"/>
</dbReference>
<dbReference type="EMBL" id="SRRP01000001">
    <property type="protein sequence ID" value="TGN91780.1"/>
    <property type="molecule type" value="Genomic_DNA"/>
</dbReference>
<protein>
    <submittedName>
        <fullName evidence="3">Chorismate mutase</fullName>
        <ecNumber evidence="3">5.4.99.5</ecNumber>
    </submittedName>
</protein>
<dbReference type="InterPro" id="IPR002701">
    <property type="entry name" value="CM_II_prokaryot"/>
</dbReference>
<dbReference type="Gene3D" id="1.20.59.10">
    <property type="entry name" value="Chorismate mutase"/>
    <property type="match status" value="1"/>
</dbReference>
<dbReference type="Proteomes" id="UP000297986">
    <property type="component" value="Unassembled WGS sequence"/>
</dbReference>
<comment type="caution">
    <text evidence="3">The sequence shown here is derived from an EMBL/GenBank/DDBJ whole genome shotgun (WGS) entry which is preliminary data.</text>
</comment>
<gene>
    <name evidence="3" type="ORF">E5S68_02160</name>
</gene>
<dbReference type="AlphaFoldDB" id="A0A4Z1DWP1"/>
<sequence length="96" mass="11240">MELGKIRQEIDAIDQQLVSLLEHRMQCVERVIRYKQAHQISVLDKGREEEILERVASQVKDQRYKASIVASFHDLLEVSRDYQKSLLLSDEEAVDE</sequence>
<accession>A0A4Z1DWP1</accession>
<evidence type="ECO:0000259" key="2">
    <source>
        <dbReference type="PROSITE" id="PS51168"/>
    </source>
</evidence>
<dbReference type="Pfam" id="PF01817">
    <property type="entry name" value="CM_2"/>
    <property type="match status" value="1"/>
</dbReference>
<evidence type="ECO:0000313" key="4">
    <source>
        <dbReference type="Proteomes" id="UP000297986"/>
    </source>
</evidence>
<dbReference type="OrthoDB" id="9802281at2"/>
<proteinExistence type="predicted"/>
<organism evidence="3 4">
    <name type="scientific">Streptococcus rubneri</name>
    <dbReference type="NCBI Taxonomy" id="1234680"/>
    <lineage>
        <taxon>Bacteria</taxon>
        <taxon>Bacillati</taxon>
        <taxon>Bacillota</taxon>
        <taxon>Bacilli</taxon>
        <taxon>Lactobacillales</taxon>
        <taxon>Streptococcaceae</taxon>
        <taxon>Streptococcus</taxon>
    </lineage>
</organism>
<dbReference type="GO" id="GO:0046417">
    <property type="term" value="P:chorismate metabolic process"/>
    <property type="evidence" value="ECO:0007669"/>
    <property type="project" value="InterPro"/>
</dbReference>
<dbReference type="RefSeq" id="WP_135782165.1">
    <property type="nucleotide sequence ID" value="NZ_MRXY01000011.1"/>
</dbReference>
<dbReference type="PANTHER" id="PTHR38041">
    <property type="entry name" value="CHORISMATE MUTASE"/>
    <property type="match status" value="1"/>
</dbReference>
<dbReference type="GO" id="GO:0009697">
    <property type="term" value="P:salicylic acid biosynthetic process"/>
    <property type="evidence" value="ECO:0007669"/>
    <property type="project" value="TreeGrafter"/>
</dbReference>
<dbReference type="SMART" id="SM00830">
    <property type="entry name" value="CM_2"/>
    <property type="match status" value="1"/>
</dbReference>
<feature type="domain" description="Chorismate mutase" evidence="2">
    <location>
        <begin position="1"/>
        <end position="87"/>
    </location>
</feature>
<dbReference type="PROSITE" id="PS51168">
    <property type="entry name" value="CHORISMATE_MUT_2"/>
    <property type="match status" value="1"/>
</dbReference>
<dbReference type="InterPro" id="IPR036979">
    <property type="entry name" value="CM_dom_sf"/>
</dbReference>
<dbReference type="InterPro" id="IPR051331">
    <property type="entry name" value="Chorismate_mutase-related"/>
</dbReference>
<dbReference type="InterPro" id="IPR011279">
    <property type="entry name" value="Chorismate_mutase_GmP"/>
</dbReference>
<dbReference type="InterPro" id="IPR036263">
    <property type="entry name" value="Chorismate_II_sf"/>
</dbReference>
<evidence type="ECO:0000256" key="1">
    <source>
        <dbReference type="ARBA" id="ARBA00023235"/>
    </source>
</evidence>
<dbReference type="GO" id="GO:0004106">
    <property type="term" value="F:chorismate mutase activity"/>
    <property type="evidence" value="ECO:0007669"/>
    <property type="project" value="UniProtKB-EC"/>
</dbReference>
<name>A0A4Z1DWP1_9STRE</name>
<keyword evidence="1 3" id="KW-0413">Isomerase</keyword>
<dbReference type="NCBIfam" id="TIGR01805">
    <property type="entry name" value="CM_mono_grmpos"/>
    <property type="match status" value="1"/>
</dbReference>
<evidence type="ECO:0000313" key="3">
    <source>
        <dbReference type="EMBL" id="TGN91780.1"/>
    </source>
</evidence>
<dbReference type="SUPFAM" id="SSF48600">
    <property type="entry name" value="Chorismate mutase II"/>
    <property type="match status" value="1"/>
</dbReference>
<dbReference type="EC" id="5.4.99.5" evidence="3"/>